<protein>
    <submittedName>
        <fullName evidence="1">Uncharacterized protein</fullName>
    </submittedName>
</protein>
<dbReference type="InterPro" id="IPR045026">
    <property type="entry name" value="LIMYB"/>
</dbReference>
<gene>
    <name evidence="1" type="ORF">NE237_012017</name>
</gene>
<accession>A0A9Q0JWF2</accession>
<evidence type="ECO:0000313" key="1">
    <source>
        <dbReference type="EMBL" id="KAJ4955234.1"/>
    </source>
</evidence>
<comment type="caution">
    <text evidence="1">The sequence shown here is derived from an EMBL/GenBank/DDBJ whole genome shotgun (WGS) entry which is preliminary data.</text>
</comment>
<dbReference type="EMBL" id="JAMYWD010000011">
    <property type="protein sequence ID" value="KAJ4955234.1"/>
    <property type="molecule type" value="Genomic_DNA"/>
</dbReference>
<keyword evidence="2" id="KW-1185">Reference proteome</keyword>
<dbReference type="OrthoDB" id="694710at2759"/>
<reference evidence="1" key="1">
    <citation type="journal article" date="2023" name="Plant J.">
        <title>The genome of the king protea, Protea cynaroides.</title>
        <authorList>
            <person name="Chang J."/>
            <person name="Duong T.A."/>
            <person name="Schoeman C."/>
            <person name="Ma X."/>
            <person name="Roodt D."/>
            <person name="Barker N."/>
            <person name="Li Z."/>
            <person name="Van de Peer Y."/>
            <person name="Mizrachi E."/>
        </authorList>
    </citation>
    <scope>NUCLEOTIDE SEQUENCE</scope>
    <source>
        <tissue evidence="1">Young leaves</tissue>
    </source>
</reference>
<dbReference type="PANTHER" id="PTHR47584:SF19">
    <property type="entry name" value="L10-INTERACTING MYB DOMAIN-CONTAINING PROTEIN-LIKE"/>
    <property type="match status" value="1"/>
</dbReference>
<dbReference type="PANTHER" id="PTHR47584">
    <property type="match status" value="1"/>
</dbReference>
<dbReference type="Proteomes" id="UP001141806">
    <property type="component" value="Unassembled WGS sequence"/>
</dbReference>
<proteinExistence type="predicted"/>
<organism evidence="1 2">
    <name type="scientific">Protea cynaroides</name>
    <dbReference type="NCBI Taxonomy" id="273540"/>
    <lineage>
        <taxon>Eukaryota</taxon>
        <taxon>Viridiplantae</taxon>
        <taxon>Streptophyta</taxon>
        <taxon>Embryophyta</taxon>
        <taxon>Tracheophyta</taxon>
        <taxon>Spermatophyta</taxon>
        <taxon>Magnoliopsida</taxon>
        <taxon>Proteales</taxon>
        <taxon>Proteaceae</taxon>
        <taxon>Protea</taxon>
    </lineage>
</organism>
<evidence type="ECO:0000313" key="2">
    <source>
        <dbReference type="Proteomes" id="UP001141806"/>
    </source>
</evidence>
<dbReference type="AlphaFoldDB" id="A0A9Q0JWF2"/>
<sequence>MGQTYPGISNYSTNSNSLLISSQILKLLFICFQENPSWAKFRKNGLPQYRELQVIFGDSYATGEFACNNHDDNFIFEEGDADNLDIQDGSEVPLVEPTTDVTEEGDVHHTPQAAAAHRLDRTPSALRKRSQSTDIMGAINAMVEHSKARLDLFTTLHTSSASPSPSSISTGGYSVTHCLAVLNTILGLDKATYIKTMNHLVNNAEWRELFMGLDEEKKLWAIESIP</sequence>
<name>A0A9Q0JWF2_9MAGN</name>